<evidence type="ECO:0000313" key="3">
    <source>
        <dbReference type="Proteomes" id="UP001356427"/>
    </source>
</evidence>
<reference evidence="2 3" key="1">
    <citation type="submission" date="2021-04" db="EMBL/GenBank/DDBJ databases">
        <authorList>
            <person name="De Guttry C."/>
            <person name="Zahm M."/>
            <person name="Klopp C."/>
            <person name="Cabau C."/>
            <person name="Louis A."/>
            <person name="Berthelot C."/>
            <person name="Parey E."/>
            <person name="Roest Crollius H."/>
            <person name="Montfort J."/>
            <person name="Robinson-Rechavi M."/>
            <person name="Bucao C."/>
            <person name="Bouchez O."/>
            <person name="Gislard M."/>
            <person name="Lluch J."/>
            <person name="Milhes M."/>
            <person name="Lampietro C."/>
            <person name="Lopez Roques C."/>
            <person name="Donnadieu C."/>
            <person name="Braasch I."/>
            <person name="Desvignes T."/>
            <person name="Postlethwait J."/>
            <person name="Bobe J."/>
            <person name="Wedekind C."/>
            <person name="Guiguen Y."/>
        </authorList>
    </citation>
    <scope>NUCLEOTIDE SEQUENCE [LARGE SCALE GENOMIC DNA]</scope>
    <source>
        <strain evidence="2">Cs_M1</strain>
        <tissue evidence="2">Blood</tissue>
    </source>
</reference>
<feature type="compositionally biased region" description="Basic and acidic residues" evidence="1">
    <location>
        <begin position="58"/>
        <end position="73"/>
    </location>
</feature>
<dbReference type="Proteomes" id="UP001356427">
    <property type="component" value="Unassembled WGS sequence"/>
</dbReference>
<keyword evidence="3" id="KW-1185">Reference proteome</keyword>
<proteinExistence type="predicted"/>
<feature type="compositionally biased region" description="Basic residues" evidence="1">
    <location>
        <begin position="1"/>
        <end position="32"/>
    </location>
</feature>
<comment type="caution">
    <text evidence="2">The sequence shown here is derived from an EMBL/GenBank/DDBJ whole genome shotgun (WGS) entry which is preliminary data.</text>
</comment>
<evidence type="ECO:0000256" key="1">
    <source>
        <dbReference type="SAM" id="MobiDB-lite"/>
    </source>
</evidence>
<feature type="region of interest" description="Disordered" evidence="1">
    <location>
        <begin position="1"/>
        <end position="73"/>
    </location>
</feature>
<dbReference type="EMBL" id="JAGTTL010000022">
    <property type="protein sequence ID" value="KAK6305293.1"/>
    <property type="molecule type" value="Genomic_DNA"/>
</dbReference>
<protein>
    <submittedName>
        <fullName evidence="2">Uncharacterized protein</fullName>
    </submittedName>
</protein>
<dbReference type="AlphaFoldDB" id="A0AAN8L645"/>
<name>A0AAN8L645_9TELE</name>
<accession>A0AAN8L645</accession>
<organism evidence="2 3">
    <name type="scientific">Coregonus suidteri</name>
    <dbReference type="NCBI Taxonomy" id="861788"/>
    <lineage>
        <taxon>Eukaryota</taxon>
        <taxon>Metazoa</taxon>
        <taxon>Chordata</taxon>
        <taxon>Craniata</taxon>
        <taxon>Vertebrata</taxon>
        <taxon>Euteleostomi</taxon>
        <taxon>Actinopterygii</taxon>
        <taxon>Neopterygii</taxon>
        <taxon>Teleostei</taxon>
        <taxon>Protacanthopterygii</taxon>
        <taxon>Salmoniformes</taxon>
        <taxon>Salmonidae</taxon>
        <taxon>Coregoninae</taxon>
        <taxon>Coregonus</taxon>
    </lineage>
</organism>
<sequence length="359" mass="40016">MLTSSSRKRHHFSSCCSKHSKRSRSSHRRRRSPSSSSSSSYWTSDEDGFCPSGKWRRSQRESRQAVRSERRHGEVVQQRLEAQQQAIQLQWAILEKRIEALERKGAEAVVSFPTSAQTIHLHASIPKASTCSQESEQRDLSGSVSKQLVTESISRNIVKQEEEPSSITSAMRPLSDGDELLAKPCQLEAVQGAVLQDVQASRLPVSSLQPNASGQLLYKEAPISAERWCFPETLVERMYQTAGMLAKMANYLRYLSDYQRRLLLEITEDRSAQSFVAVLNELKVIGQFTLQLSSHQAELSGRVLASSVAIRRQVWMAKNNYTDSLKATVADLPLVVSHTFGISSASGSSSTGMLCKQEP</sequence>
<evidence type="ECO:0000313" key="2">
    <source>
        <dbReference type="EMBL" id="KAK6305293.1"/>
    </source>
</evidence>
<dbReference type="Gene3D" id="1.10.287.3160">
    <property type="match status" value="1"/>
</dbReference>
<gene>
    <name evidence="2" type="ORF">J4Q44_G00240730</name>
</gene>